<evidence type="ECO:0000313" key="2">
    <source>
        <dbReference type="EMBL" id="KAG0558328.1"/>
    </source>
</evidence>
<evidence type="ECO:0000256" key="1">
    <source>
        <dbReference type="SAM" id="SignalP"/>
    </source>
</evidence>
<dbReference type="EMBL" id="CM026431">
    <property type="protein sequence ID" value="KAG0558328.1"/>
    <property type="molecule type" value="Genomic_DNA"/>
</dbReference>
<name>A0A8T0GKS5_CERPU</name>
<sequence>MIDSALRWYWGFVLVTFLMLPGKGSLSSSLVHCCTLISSCTEMFVRLNKSSSAHHPTQFQY</sequence>
<accession>A0A8T0GKS5</accession>
<dbReference type="AlphaFoldDB" id="A0A8T0GKS5"/>
<organism evidence="2 3">
    <name type="scientific">Ceratodon purpureus</name>
    <name type="common">Fire moss</name>
    <name type="synonym">Dicranum purpureum</name>
    <dbReference type="NCBI Taxonomy" id="3225"/>
    <lineage>
        <taxon>Eukaryota</taxon>
        <taxon>Viridiplantae</taxon>
        <taxon>Streptophyta</taxon>
        <taxon>Embryophyta</taxon>
        <taxon>Bryophyta</taxon>
        <taxon>Bryophytina</taxon>
        <taxon>Bryopsida</taxon>
        <taxon>Dicranidae</taxon>
        <taxon>Pseudoditrichales</taxon>
        <taxon>Ditrichaceae</taxon>
        <taxon>Ceratodon</taxon>
    </lineage>
</organism>
<keyword evidence="1" id="KW-0732">Signal</keyword>
<reference evidence="2" key="1">
    <citation type="submission" date="2020-06" db="EMBL/GenBank/DDBJ databases">
        <title>WGS assembly of Ceratodon purpureus strain R40.</title>
        <authorList>
            <person name="Carey S.B."/>
            <person name="Jenkins J."/>
            <person name="Shu S."/>
            <person name="Lovell J.T."/>
            <person name="Sreedasyam A."/>
            <person name="Maumus F."/>
            <person name="Tiley G.P."/>
            <person name="Fernandez-Pozo N."/>
            <person name="Barry K."/>
            <person name="Chen C."/>
            <person name="Wang M."/>
            <person name="Lipzen A."/>
            <person name="Daum C."/>
            <person name="Saski C.A."/>
            <person name="Payton A.C."/>
            <person name="Mcbreen J.C."/>
            <person name="Conrad R.E."/>
            <person name="Kollar L.M."/>
            <person name="Olsson S."/>
            <person name="Huttunen S."/>
            <person name="Landis J.B."/>
            <person name="Wickett N.J."/>
            <person name="Johnson M.G."/>
            <person name="Rensing S.A."/>
            <person name="Grimwood J."/>
            <person name="Schmutz J."/>
            <person name="Mcdaniel S.F."/>
        </authorList>
    </citation>
    <scope>NUCLEOTIDE SEQUENCE</scope>
    <source>
        <strain evidence="2">R40</strain>
    </source>
</reference>
<feature type="signal peptide" evidence="1">
    <location>
        <begin position="1"/>
        <end position="26"/>
    </location>
</feature>
<evidence type="ECO:0000313" key="3">
    <source>
        <dbReference type="Proteomes" id="UP000822688"/>
    </source>
</evidence>
<feature type="chain" id="PRO_5035898880" evidence="1">
    <location>
        <begin position="27"/>
        <end position="61"/>
    </location>
</feature>
<dbReference type="Proteomes" id="UP000822688">
    <property type="component" value="Chromosome 10"/>
</dbReference>
<gene>
    <name evidence="2" type="ORF">KC19_10G019600</name>
</gene>
<keyword evidence="3" id="KW-1185">Reference proteome</keyword>
<protein>
    <submittedName>
        <fullName evidence="2">Uncharacterized protein</fullName>
    </submittedName>
</protein>
<comment type="caution">
    <text evidence="2">The sequence shown here is derived from an EMBL/GenBank/DDBJ whole genome shotgun (WGS) entry which is preliminary data.</text>
</comment>
<proteinExistence type="predicted"/>